<feature type="domain" description="DUF7041" evidence="2">
    <location>
        <begin position="51"/>
        <end position="134"/>
    </location>
</feature>
<dbReference type="PANTHER" id="PTHR33327">
    <property type="entry name" value="ENDONUCLEASE"/>
    <property type="match status" value="1"/>
</dbReference>
<dbReference type="InterPro" id="IPR055469">
    <property type="entry name" value="DUF7041"/>
</dbReference>
<keyword evidence="3" id="KW-1185">Reference proteome</keyword>
<evidence type="ECO:0000313" key="3">
    <source>
        <dbReference type="Proteomes" id="UP000694920"/>
    </source>
</evidence>
<accession>A0AAJ7BH99</accession>
<organism evidence="3 4">
    <name type="scientific">Cephus cinctus</name>
    <name type="common">Wheat stem sawfly</name>
    <dbReference type="NCBI Taxonomy" id="211228"/>
    <lineage>
        <taxon>Eukaryota</taxon>
        <taxon>Metazoa</taxon>
        <taxon>Ecdysozoa</taxon>
        <taxon>Arthropoda</taxon>
        <taxon>Hexapoda</taxon>
        <taxon>Insecta</taxon>
        <taxon>Pterygota</taxon>
        <taxon>Neoptera</taxon>
        <taxon>Endopterygota</taxon>
        <taxon>Hymenoptera</taxon>
        <taxon>Cephoidea</taxon>
        <taxon>Cephidae</taxon>
        <taxon>Cephus</taxon>
    </lineage>
</organism>
<dbReference type="GeneID" id="107263201"/>
<evidence type="ECO:0000256" key="1">
    <source>
        <dbReference type="SAM" id="MobiDB-lite"/>
    </source>
</evidence>
<dbReference type="KEGG" id="ccin:107263201"/>
<feature type="region of interest" description="Disordered" evidence="1">
    <location>
        <begin position="240"/>
        <end position="260"/>
    </location>
</feature>
<dbReference type="Proteomes" id="UP000694920">
    <property type="component" value="Unplaced"/>
</dbReference>
<name>A0AAJ7BH99_CEPCN</name>
<sequence length="260" mass="29340">MSEEDIDAVPQLEDRLLGRPVLGSSAPHAPTSFLDWTDDGHDVDEVRTIKLPPFWKQNPASWFAQIEAQSYSHRIRSEDSKFFTAVGALDSAVLNNIADIILSPPKLDKYQILKERLIACFADSEEKRMRTLLTELELGSKRASQFLWEMKTLAADKATPEILRSLWMKRMRVNVRTILSVSKGVALTELAEMADKIMEVSEPSYIVAPVEPTATRPTKSSLELQVEALCKAINELVVKPNQDNRRSRSRSRSNSKSKDE</sequence>
<reference evidence="4" key="1">
    <citation type="submission" date="2025-08" db="UniProtKB">
        <authorList>
            <consortium name="RefSeq"/>
        </authorList>
    </citation>
    <scope>IDENTIFICATION</scope>
</reference>
<dbReference type="RefSeq" id="XP_015585622.1">
    <property type="nucleotide sequence ID" value="XM_015730136.1"/>
</dbReference>
<proteinExistence type="predicted"/>
<dbReference type="AlphaFoldDB" id="A0AAJ7BH99"/>
<dbReference type="PANTHER" id="PTHR33327:SF3">
    <property type="entry name" value="RNA-DIRECTED DNA POLYMERASE"/>
    <property type="match status" value="1"/>
</dbReference>
<gene>
    <name evidence="4" type="primary">LOC107263201</name>
</gene>
<dbReference type="Pfam" id="PF23055">
    <property type="entry name" value="DUF7041"/>
    <property type="match status" value="1"/>
</dbReference>
<feature type="compositionally biased region" description="Basic residues" evidence="1">
    <location>
        <begin position="247"/>
        <end position="260"/>
    </location>
</feature>
<evidence type="ECO:0000259" key="2">
    <source>
        <dbReference type="Pfam" id="PF23055"/>
    </source>
</evidence>
<protein>
    <submittedName>
        <fullName evidence="4">Uncharacterized protein LOC107263201</fullName>
    </submittedName>
</protein>
<evidence type="ECO:0000313" key="4">
    <source>
        <dbReference type="RefSeq" id="XP_015585622.1"/>
    </source>
</evidence>